<feature type="domain" description="ABC transmembrane type-1" evidence="8">
    <location>
        <begin position="81"/>
        <end position="292"/>
    </location>
</feature>
<dbReference type="Proteomes" id="UP000295008">
    <property type="component" value="Unassembled WGS sequence"/>
</dbReference>
<gene>
    <name evidence="9" type="ORF">EDC14_10104</name>
</gene>
<feature type="transmembrane region" description="Helical" evidence="7">
    <location>
        <begin position="81"/>
        <end position="106"/>
    </location>
</feature>
<organism evidence="9 10">
    <name type="scientific">Hydrogenispora ethanolica</name>
    <dbReference type="NCBI Taxonomy" id="1082276"/>
    <lineage>
        <taxon>Bacteria</taxon>
        <taxon>Bacillati</taxon>
        <taxon>Bacillota</taxon>
        <taxon>Hydrogenispora</taxon>
    </lineage>
</organism>
<comment type="subcellular location">
    <subcellularLocation>
        <location evidence="1 7">Cell membrane</location>
        <topology evidence="1 7">Multi-pass membrane protein</topology>
    </subcellularLocation>
</comment>
<dbReference type="PANTHER" id="PTHR30193:SF1">
    <property type="entry name" value="ABC TRANSPORTER PERMEASE PROTEIN YESP-RELATED"/>
    <property type="match status" value="1"/>
</dbReference>
<accession>A0A4R1RTY4</accession>
<comment type="similarity">
    <text evidence="7">Belongs to the binding-protein-dependent transport system permease family.</text>
</comment>
<protein>
    <submittedName>
        <fullName evidence="9">Carbohydrate ABC transporter membrane protein 1 (CUT1 family)</fullName>
    </submittedName>
</protein>
<dbReference type="CDD" id="cd06261">
    <property type="entry name" value="TM_PBP2"/>
    <property type="match status" value="1"/>
</dbReference>
<evidence type="ECO:0000256" key="3">
    <source>
        <dbReference type="ARBA" id="ARBA00022475"/>
    </source>
</evidence>
<sequence>METEINKRNLKRSGFLSRQQNLWGWLLISPAVLGLTFWVAFPLGLSLVTSFLRWDMILPPEFVGAQNYADMFHDPLFWRSVWITLYFTLVGVPIQIVGAFLVAMLLNARVRGMKFFRTLFYIPSLIPIAVTSALWLWLFNQQFGLFNLILDRLGLPPQLWVFGPETVIPSLILMSLWGIGSTIIIFLAGLQSIPAELLEAVAIDGGKAWHRFLHVILPLSSPVIFYNVVIGIIGSLQTFTQPYLMTSGGPANASLFYVLHLYRQAFMYSNMGYACAMAWFLFIVTAVIAGVIFKTSSLWVFYDGEGKK</sequence>
<feature type="transmembrane region" description="Helical" evidence="7">
    <location>
        <begin position="271"/>
        <end position="293"/>
    </location>
</feature>
<dbReference type="InterPro" id="IPR035906">
    <property type="entry name" value="MetI-like_sf"/>
</dbReference>
<dbReference type="SUPFAM" id="SSF161098">
    <property type="entry name" value="MetI-like"/>
    <property type="match status" value="1"/>
</dbReference>
<dbReference type="PANTHER" id="PTHR30193">
    <property type="entry name" value="ABC TRANSPORTER PERMEASE PROTEIN"/>
    <property type="match status" value="1"/>
</dbReference>
<feature type="transmembrane region" description="Helical" evidence="7">
    <location>
        <begin position="242"/>
        <end position="259"/>
    </location>
</feature>
<proteinExistence type="inferred from homology"/>
<dbReference type="AlphaFoldDB" id="A0A4R1RTY4"/>
<feature type="transmembrane region" description="Helical" evidence="7">
    <location>
        <begin position="118"/>
        <end position="138"/>
    </location>
</feature>
<keyword evidence="3" id="KW-1003">Cell membrane</keyword>
<evidence type="ECO:0000256" key="5">
    <source>
        <dbReference type="ARBA" id="ARBA00022989"/>
    </source>
</evidence>
<evidence type="ECO:0000313" key="9">
    <source>
        <dbReference type="EMBL" id="TCL70015.1"/>
    </source>
</evidence>
<keyword evidence="10" id="KW-1185">Reference proteome</keyword>
<feature type="transmembrane region" description="Helical" evidence="7">
    <location>
        <begin position="21"/>
        <end position="41"/>
    </location>
</feature>
<keyword evidence="2 7" id="KW-0813">Transport</keyword>
<evidence type="ECO:0000256" key="1">
    <source>
        <dbReference type="ARBA" id="ARBA00004651"/>
    </source>
</evidence>
<evidence type="ECO:0000259" key="8">
    <source>
        <dbReference type="PROSITE" id="PS50928"/>
    </source>
</evidence>
<name>A0A4R1RTY4_HYDET</name>
<dbReference type="InterPro" id="IPR051393">
    <property type="entry name" value="ABC_transporter_permease"/>
</dbReference>
<feature type="transmembrane region" description="Helical" evidence="7">
    <location>
        <begin position="167"/>
        <end position="190"/>
    </location>
</feature>
<dbReference type="RefSeq" id="WP_243662879.1">
    <property type="nucleotide sequence ID" value="NZ_SLUN01000010.1"/>
</dbReference>
<feature type="transmembrane region" description="Helical" evidence="7">
    <location>
        <begin position="211"/>
        <end position="236"/>
    </location>
</feature>
<evidence type="ECO:0000256" key="4">
    <source>
        <dbReference type="ARBA" id="ARBA00022692"/>
    </source>
</evidence>
<dbReference type="EMBL" id="SLUN01000010">
    <property type="protein sequence ID" value="TCL70015.1"/>
    <property type="molecule type" value="Genomic_DNA"/>
</dbReference>
<dbReference type="GO" id="GO:0055085">
    <property type="term" value="P:transmembrane transport"/>
    <property type="evidence" value="ECO:0007669"/>
    <property type="project" value="InterPro"/>
</dbReference>
<dbReference type="Gene3D" id="1.10.3720.10">
    <property type="entry name" value="MetI-like"/>
    <property type="match status" value="1"/>
</dbReference>
<keyword evidence="5 7" id="KW-1133">Transmembrane helix</keyword>
<keyword evidence="4 7" id="KW-0812">Transmembrane</keyword>
<evidence type="ECO:0000256" key="7">
    <source>
        <dbReference type="RuleBase" id="RU363032"/>
    </source>
</evidence>
<dbReference type="InterPro" id="IPR000515">
    <property type="entry name" value="MetI-like"/>
</dbReference>
<dbReference type="Pfam" id="PF00528">
    <property type="entry name" value="BPD_transp_1"/>
    <property type="match status" value="1"/>
</dbReference>
<comment type="caution">
    <text evidence="9">The sequence shown here is derived from an EMBL/GenBank/DDBJ whole genome shotgun (WGS) entry which is preliminary data.</text>
</comment>
<reference evidence="9 10" key="1">
    <citation type="submission" date="2019-03" db="EMBL/GenBank/DDBJ databases">
        <title>Genomic Encyclopedia of Type Strains, Phase IV (KMG-IV): sequencing the most valuable type-strain genomes for metagenomic binning, comparative biology and taxonomic classification.</title>
        <authorList>
            <person name="Goeker M."/>
        </authorList>
    </citation>
    <scope>NUCLEOTIDE SEQUENCE [LARGE SCALE GENOMIC DNA]</scope>
    <source>
        <strain evidence="9 10">LX-B</strain>
    </source>
</reference>
<dbReference type="GO" id="GO:0005886">
    <property type="term" value="C:plasma membrane"/>
    <property type="evidence" value="ECO:0007669"/>
    <property type="project" value="UniProtKB-SubCell"/>
</dbReference>
<keyword evidence="6 7" id="KW-0472">Membrane</keyword>
<evidence type="ECO:0000256" key="2">
    <source>
        <dbReference type="ARBA" id="ARBA00022448"/>
    </source>
</evidence>
<evidence type="ECO:0000313" key="10">
    <source>
        <dbReference type="Proteomes" id="UP000295008"/>
    </source>
</evidence>
<evidence type="ECO:0000256" key="6">
    <source>
        <dbReference type="ARBA" id="ARBA00023136"/>
    </source>
</evidence>
<dbReference type="PROSITE" id="PS50928">
    <property type="entry name" value="ABC_TM1"/>
    <property type="match status" value="1"/>
</dbReference>